<evidence type="ECO:0000313" key="2">
    <source>
        <dbReference type="Proteomes" id="UP001221757"/>
    </source>
</evidence>
<protein>
    <submittedName>
        <fullName evidence="1">Uncharacterized protein</fullName>
    </submittedName>
</protein>
<comment type="caution">
    <text evidence="1">The sequence shown here is derived from an EMBL/GenBank/DDBJ whole genome shotgun (WGS) entry which is preliminary data.</text>
</comment>
<organism evidence="1 2">
    <name type="scientific">Mycena rosella</name>
    <name type="common">Pink bonnet</name>
    <name type="synonym">Agaricus rosellus</name>
    <dbReference type="NCBI Taxonomy" id="1033263"/>
    <lineage>
        <taxon>Eukaryota</taxon>
        <taxon>Fungi</taxon>
        <taxon>Dikarya</taxon>
        <taxon>Basidiomycota</taxon>
        <taxon>Agaricomycotina</taxon>
        <taxon>Agaricomycetes</taxon>
        <taxon>Agaricomycetidae</taxon>
        <taxon>Agaricales</taxon>
        <taxon>Marasmiineae</taxon>
        <taxon>Mycenaceae</taxon>
        <taxon>Mycena</taxon>
    </lineage>
</organism>
<dbReference type="EMBL" id="JARKIE010000009">
    <property type="protein sequence ID" value="KAJ7704915.1"/>
    <property type="molecule type" value="Genomic_DNA"/>
</dbReference>
<evidence type="ECO:0000313" key="1">
    <source>
        <dbReference type="EMBL" id="KAJ7704915.1"/>
    </source>
</evidence>
<dbReference type="Proteomes" id="UP001221757">
    <property type="component" value="Unassembled WGS sequence"/>
</dbReference>
<reference evidence="1" key="1">
    <citation type="submission" date="2023-03" db="EMBL/GenBank/DDBJ databases">
        <title>Massive genome expansion in bonnet fungi (Mycena s.s.) driven by repeated elements and novel gene families across ecological guilds.</title>
        <authorList>
            <consortium name="Lawrence Berkeley National Laboratory"/>
            <person name="Harder C.B."/>
            <person name="Miyauchi S."/>
            <person name="Viragh M."/>
            <person name="Kuo A."/>
            <person name="Thoen E."/>
            <person name="Andreopoulos B."/>
            <person name="Lu D."/>
            <person name="Skrede I."/>
            <person name="Drula E."/>
            <person name="Henrissat B."/>
            <person name="Morin E."/>
            <person name="Kohler A."/>
            <person name="Barry K."/>
            <person name="LaButti K."/>
            <person name="Morin E."/>
            <person name="Salamov A."/>
            <person name="Lipzen A."/>
            <person name="Mereny Z."/>
            <person name="Hegedus B."/>
            <person name="Baldrian P."/>
            <person name="Stursova M."/>
            <person name="Weitz H."/>
            <person name="Taylor A."/>
            <person name="Grigoriev I.V."/>
            <person name="Nagy L.G."/>
            <person name="Martin F."/>
            <person name="Kauserud H."/>
        </authorList>
    </citation>
    <scope>NUCLEOTIDE SEQUENCE</scope>
    <source>
        <strain evidence="1">CBHHK067</strain>
    </source>
</reference>
<dbReference type="AlphaFoldDB" id="A0AAD7GTG3"/>
<proteinExistence type="predicted"/>
<sequence>MDEHSNHQAAAKALDTWTESMKNTDATREYMHQAAFIDPSILRVKKTDDKTTMSCSAG</sequence>
<keyword evidence="2" id="KW-1185">Reference proteome</keyword>
<gene>
    <name evidence="1" type="ORF">B0H17DRAFT_1193401</name>
</gene>
<accession>A0AAD7GTG3</accession>
<name>A0AAD7GTG3_MYCRO</name>